<dbReference type="RefSeq" id="WP_233675496.1">
    <property type="nucleotide sequence ID" value="NZ_JAJUOS010000002.1"/>
</dbReference>
<dbReference type="InterPro" id="IPR025285">
    <property type="entry name" value="DUF4145"/>
</dbReference>
<sequence length="261" mass="29542">MKYVSPSVKETAFNCPHCSALCTQFWYEAFGEPRSRNHPLPTVVGEEGAKLFNFDDIEDREFKKEMTDWANKMGKGFPYLEKRKKSQYVDFDLNNVSISRCYNCDQISVWIYDRLVYPTRGEAPPANPDMPEEIRRDYDEASTILDLSARGAAALIRLGIQKLCKHLGQPGKNINDDIKALVAGGLDPRIQKALDVVRVVGNNAVHPGQIDLKDDRATAESLFRLLNLIVEKMISEPKHVDEVYAALPEEARKAIEKRDGK</sequence>
<organism evidence="2 3">
    <name type="scientific">Rhodobacter flavimaris</name>
    <dbReference type="NCBI Taxonomy" id="2907145"/>
    <lineage>
        <taxon>Bacteria</taxon>
        <taxon>Pseudomonadati</taxon>
        <taxon>Pseudomonadota</taxon>
        <taxon>Alphaproteobacteria</taxon>
        <taxon>Rhodobacterales</taxon>
        <taxon>Rhodobacter group</taxon>
        <taxon>Rhodobacter</taxon>
    </lineage>
</organism>
<name>A0ABS8YRH0_9RHOB</name>
<gene>
    <name evidence="2" type="ORF">LZA78_03140</name>
</gene>
<evidence type="ECO:0000313" key="2">
    <source>
        <dbReference type="EMBL" id="MCE5972477.1"/>
    </source>
</evidence>
<feature type="domain" description="DUF4145" evidence="1">
    <location>
        <begin position="140"/>
        <end position="215"/>
    </location>
</feature>
<evidence type="ECO:0000259" key="1">
    <source>
        <dbReference type="Pfam" id="PF13643"/>
    </source>
</evidence>
<reference evidence="2 3" key="1">
    <citation type="submission" date="2021-12" db="EMBL/GenBank/DDBJ databases">
        <title>Sinirhodobacter sp. WL0062 is a bacterium isolated from seawater.</title>
        <authorList>
            <person name="Wang L."/>
            <person name="He W."/>
            <person name="Zhang D.-F."/>
        </authorList>
    </citation>
    <scope>NUCLEOTIDE SEQUENCE [LARGE SCALE GENOMIC DNA]</scope>
    <source>
        <strain evidence="2 3">WL0062</strain>
    </source>
</reference>
<dbReference type="Pfam" id="PF13643">
    <property type="entry name" value="DUF4145"/>
    <property type="match status" value="1"/>
</dbReference>
<protein>
    <submittedName>
        <fullName evidence="2">DUF4145 domain-containing protein</fullName>
    </submittedName>
</protein>
<dbReference type="Proteomes" id="UP001521181">
    <property type="component" value="Unassembled WGS sequence"/>
</dbReference>
<dbReference type="EMBL" id="JAJUOS010000002">
    <property type="protein sequence ID" value="MCE5972477.1"/>
    <property type="molecule type" value="Genomic_DNA"/>
</dbReference>
<accession>A0ABS8YRH0</accession>
<keyword evidence="3" id="KW-1185">Reference proteome</keyword>
<proteinExistence type="predicted"/>
<evidence type="ECO:0000313" key="3">
    <source>
        <dbReference type="Proteomes" id="UP001521181"/>
    </source>
</evidence>
<comment type="caution">
    <text evidence="2">The sequence shown here is derived from an EMBL/GenBank/DDBJ whole genome shotgun (WGS) entry which is preliminary data.</text>
</comment>